<dbReference type="Gene3D" id="3.40.50.300">
    <property type="entry name" value="P-loop containing nucleotide triphosphate hydrolases"/>
    <property type="match status" value="1"/>
</dbReference>
<dbReference type="RefSeq" id="WP_308454319.1">
    <property type="nucleotide sequence ID" value="NZ_JAJEQR010000040.1"/>
</dbReference>
<accession>A0AAE3JF57</accession>
<protein>
    <submittedName>
        <fullName evidence="1">Uncharacterized protein</fullName>
    </submittedName>
</protein>
<evidence type="ECO:0000313" key="2">
    <source>
        <dbReference type="Proteomes" id="UP001198182"/>
    </source>
</evidence>
<keyword evidence="2" id="KW-1185">Reference proteome</keyword>
<dbReference type="EMBL" id="JAJEQR010000040">
    <property type="protein sequence ID" value="MCC2231834.1"/>
    <property type="molecule type" value="Genomic_DNA"/>
</dbReference>
<dbReference type="Proteomes" id="UP001198182">
    <property type="component" value="Unassembled WGS sequence"/>
</dbReference>
<gene>
    <name evidence="1" type="ORF">LKD81_12645</name>
</gene>
<proteinExistence type="predicted"/>
<dbReference type="InterPro" id="IPR027417">
    <property type="entry name" value="P-loop_NTPase"/>
</dbReference>
<sequence length="327" mass="38343">MKNIVCYSRCGCKVYLSADKYILDAVNFQLKKFFNIQYVDAIAKDEWSVLVEKNNIKYQSLHLEYVLLKQVPEPDISVYFSGEKKLIGLLLENNCEWQIQNIIRFVRVILRMLCQERGHLFLHGGFVQYKSKGICILGAKKVGKTSTILSLLKDYKVDFISNDDVSVYYKDGKWIGEGWPRSVVIRQDTWNKFEEVNCKLRHPLNKNSSDPCFYPEQLCDIFRRQLLVRAEVNYIVFPVFSSRSLLRVLNQDEACTRIEKNFLSNPGKYNEYLLEYFTDNSGLMKREFINYSKNILCIELCQNFEKLNEGTTLLIDYLDKNIGNDIR</sequence>
<evidence type="ECO:0000313" key="1">
    <source>
        <dbReference type="EMBL" id="MCC2231834.1"/>
    </source>
</evidence>
<organism evidence="1 2">
    <name type="scientific">Hominifimenecus microfluidus</name>
    <dbReference type="NCBI Taxonomy" id="2885348"/>
    <lineage>
        <taxon>Bacteria</taxon>
        <taxon>Bacillati</taxon>
        <taxon>Bacillota</taxon>
        <taxon>Clostridia</taxon>
        <taxon>Lachnospirales</taxon>
        <taxon>Lachnospiraceae</taxon>
        <taxon>Hominifimenecus</taxon>
    </lineage>
</organism>
<comment type="caution">
    <text evidence="1">The sequence shown here is derived from an EMBL/GenBank/DDBJ whole genome shotgun (WGS) entry which is preliminary data.</text>
</comment>
<reference evidence="1" key="1">
    <citation type="submission" date="2021-10" db="EMBL/GenBank/DDBJ databases">
        <title>Anaerobic single-cell dispensing facilitates the cultivation of human gut bacteria.</title>
        <authorList>
            <person name="Afrizal A."/>
        </authorList>
    </citation>
    <scope>NUCLEOTIDE SEQUENCE</scope>
    <source>
        <strain evidence="1">CLA-AA-H215</strain>
    </source>
</reference>
<name>A0AAE3JF57_9FIRM</name>
<dbReference type="AlphaFoldDB" id="A0AAE3JF57"/>